<dbReference type="EMBL" id="JAACFV010000095">
    <property type="protein sequence ID" value="KAF7506038.1"/>
    <property type="molecule type" value="Genomic_DNA"/>
</dbReference>
<feature type="coiled-coil region" evidence="1">
    <location>
        <begin position="665"/>
        <end position="695"/>
    </location>
</feature>
<dbReference type="AlphaFoldDB" id="A0A8H7E2T0"/>
<protein>
    <submittedName>
        <fullName evidence="3">Uncharacterized protein</fullName>
    </submittedName>
</protein>
<feature type="compositionally biased region" description="Polar residues" evidence="2">
    <location>
        <begin position="493"/>
        <end position="503"/>
    </location>
</feature>
<sequence length="753" mass="85932">MSFGYSLSDVVKGVEIAIRIKQIWFEKANRPHALYREFGEDVSHLAGRLAKLDGAYQEGCDLSLRGLLPFNPRDKSIDRDRRALVGNFVATLEDCETLLKENSAMARQNMAVLKAPYWHIAVMPKVTALRDRIKFHMIKMDFIMQSLRDDRLQEISERVELGNALSADLWARQIHGTPAEQLVTPPIPPPLYSKFAIALETNKPSSWSGHSDRKAELLFDSLHRWFLSSTVTYHGPSFGIQTIQQYLNLIKAQFLLEQIQQEHGLPHRYYLAHAVRVLEVKIRQEFRRKDIEKYPIEALDKLGPEQFQIWDATEHLSPSKRPGYDDVGVPLDEILLVHLVPDSGNNPQDLAVMRQVNQDTEFRLIRRRLATPTSIAENDRDPVNIHHYRFIPWFALPTNANPSTKVEIRNSASSASLFYTFSDATGESQPWRPGDLEKFQHALLGYRVVCNKTSFRWQFHKTKAGENRKPSQNRIQLWLPHRLSPRRRENDGDSITTLPTQSSRSLSMSTVATTVQSCSGLQLEKSQRSNTTGSIILETVSGDQGGVNINPIPSPVLFIFTLLNDRYTFLHFELQPQHHLSYQCECPTKPHTCKTVAIQFRPDGPEGKQSEFSYRTFSVDTEKVAEWDLALFAQPQHPKFTKLKMQKTRYLELGFASSDDRIDFAKQFLKLINKYAKELEEIENLKNARQWASDRPDQVKALEKAAQRPASVSSMAIRGLSKRLSRTQSTAPRLGPITLQSAISLPFPKESSP</sequence>
<feature type="region of interest" description="Disordered" evidence="2">
    <location>
        <begin position="482"/>
        <end position="503"/>
    </location>
</feature>
<name>A0A8H7E2T0_9EURO</name>
<keyword evidence="4" id="KW-1185">Reference proteome</keyword>
<accession>A0A8H7E2T0</accession>
<proteinExistence type="predicted"/>
<evidence type="ECO:0000256" key="2">
    <source>
        <dbReference type="SAM" id="MobiDB-lite"/>
    </source>
</evidence>
<dbReference type="Proteomes" id="UP000606974">
    <property type="component" value="Unassembled WGS sequence"/>
</dbReference>
<evidence type="ECO:0000313" key="4">
    <source>
        <dbReference type="Proteomes" id="UP000606974"/>
    </source>
</evidence>
<evidence type="ECO:0000313" key="3">
    <source>
        <dbReference type="EMBL" id="KAF7506038.1"/>
    </source>
</evidence>
<dbReference type="OrthoDB" id="4111897at2759"/>
<organism evidence="3 4">
    <name type="scientific">Endocarpon pusillum</name>
    <dbReference type="NCBI Taxonomy" id="364733"/>
    <lineage>
        <taxon>Eukaryota</taxon>
        <taxon>Fungi</taxon>
        <taxon>Dikarya</taxon>
        <taxon>Ascomycota</taxon>
        <taxon>Pezizomycotina</taxon>
        <taxon>Eurotiomycetes</taxon>
        <taxon>Chaetothyriomycetidae</taxon>
        <taxon>Verrucariales</taxon>
        <taxon>Verrucariaceae</taxon>
        <taxon>Endocarpon</taxon>
    </lineage>
</organism>
<keyword evidence="1" id="KW-0175">Coiled coil</keyword>
<comment type="caution">
    <text evidence="3">The sequence shown here is derived from an EMBL/GenBank/DDBJ whole genome shotgun (WGS) entry which is preliminary data.</text>
</comment>
<evidence type="ECO:0000256" key="1">
    <source>
        <dbReference type="SAM" id="Coils"/>
    </source>
</evidence>
<gene>
    <name evidence="3" type="ORF">GJ744_012285</name>
</gene>
<reference evidence="3" key="1">
    <citation type="submission" date="2020-02" db="EMBL/GenBank/DDBJ databases">
        <authorList>
            <person name="Palmer J.M."/>
        </authorList>
    </citation>
    <scope>NUCLEOTIDE SEQUENCE</scope>
    <source>
        <strain evidence="3">EPUS1.4</strain>
        <tissue evidence="3">Thallus</tissue>
    </source>
</reference>